<dbReference type="GO" id="GO:0003676">
    <property type="term" value="F:nucleic acid binding"/>
    <property type="evidence" value="ECO:0007669"/>
    <property type="project" value="InterPro"/>
</dbReference>
<dbReference type="Pfam" id="PF05380">
    <property type="entry name" value="Peptidase_A17"/>
    <property type="match status" value="1"/>
</dbReference>
<accession>A0A6J1R7D8</accession>
<dbReference type="Pfam" id="PF03564">
    <property type="entry name" value="DUF1759"/>
    <property type="match status" value="1"/>
</dbReference>
<evidence type="ECO:0000313" key="5">
    <source>
        <dbReference type="Proteomes" id="UP000504618"/>
    </source>
</evidence>
<dbReference type="PROSITE" id="PS50994">
    <property type="entry name" value="INTEGRASE"/>
    <property type="match status" value="1"/>
</dbReference>
<dbReference type="InterPro" id="IPR008042">
    <property type="entry name" value="Retrotrans_Pao"/>
</dbReference>
<feature type="region of interest" description="Disordered" evidence="2">
    <location>
        <begin position="1200"/>
        <end position="1225"/>
    </location>
</feature>
<gene>
    <name evidence="6" type="primary">LOC112465515</name>
</gene>
<dbReference type="Gene3D" id="3.30.420.10">
    <property type="entry name" value="Ribonuclease H-like superfamily/Ribonuclease H"/>
    <property type="match status" value="1"/>
</dbReference>
<dbReference type="SUPFAM" id="SSF53098">
    <property type="entry name" value="Ribonuclease H-like"/>
    <property type="match status" value="1"/>
</dbReference>
<dbReference type="InterPro" id="IPR041588">
    <property type="entry name" value="Integrase_H2C2"/>
</dbReference>
<dbReference type="InterPro" id="IPR043502">
    <property type="entry name" value="DNA/RNA_pol_sf"/>
</dbReference>
<feature type="domain" description="Peptidase A2" evidence="3">
    <location>
        <begin position="449"/>
        <end position="486"/>
    </location>
</feature>
<evidence type="ECO:0000313" key="6">
    <source>
        <dbReference type="RefSeq" id="XP_024888851.1"/>
    </source>
</evidence>
<dbReference type="Gene3D" id="2.40.70.10">
    <property type="entry name" value="Acid Proteases"/>
    <property type="match status" value="1"/>
</dbReference>
<dbReference type="PANTHER" id="PTHR47331:SF1">
    <property type="entry name" value="GAG-LIKE PROTEIN"/>
    <property type="match status" value="1"/>
</dbReference>
<dbReference type="GO" id="GO:0071897">
    <property type="term" value="P:DNA biosynthetic process"/>
    <property type="evidence" value="ECO:0007669"/>
    <property type="project" value="UniProtKB-ARBA"/>
</dbReference>
<dbReference type="PANTHER" id="PTHR47331">
    <property type="entry name" value="PHD-TYPE DOMAIN-CONTAINING PROTEIN"/>
    <property type="match status" value="1"/>
</dbReference>
<dbReference type="Proteomes" id="UP000504618">
    <property type="component" value="Unplaced"/>
</dbReference>
<sequence length="1730" mass="195110">MPEKKNQMEDLIQGQRDLHGRISRVVENLRKLGQANITAGAVQSRLASLESCWNKFEEQDKTLRTVHREAVSGTSYLTEDFFSLVEEAYLNQKGTLLDCSTRLSRTPQAEPRADPSASRTTLPRIQLPEFTGRYEDWPAFRDLFQSLIGKDSSLSEVERLHYLKVSLKEDAEALIKNLPTTAENYRRAWKILCEQFENKRLLVRSCLTKFTALQKMKSETATELRKVLNGASTTAGALESIGRPISSSEDLFVFFVVERLDARTRREWENSISESTNPPTYETLKRFLDRRLQTLEAIQPGRSETPANKSTETGNKASRSHHVQKREPGFSRCGICKKEHALMLCDVYKGKPARERKQYVDSNSLCENCLGRHKVNDCPSKRLCSVCAEKHHTSLHDAFRKTPTEPETAKTESVTTAHVARNSPRTQPSVLLATARVQILDRYGRSINARVLIDQGSEATIITENLAQRLKLPRRQTSVAVFGVGGDQTGVARGSVVLKISPRSGGESVTSHAIILPRLTEYSSVSDAPFDEWPHIQGLELADPDLTSTDPIDVLLGADVYSSIVLEGLRKGTRLQPVAQKTIFGWILLGQFKPAEEDQRVSSHQCLLGESLSNLVRKFWEQEELPISPTPLTLEEQECQEWFTRTHQRTPDGRYVVRLPVRSTLPDLSETRTAAIHSLLRTEKRFLRDTEFRELYTDFMSTYEDLNHMSRITTTSHLPARVCYLPHHGVFRAASTSTRLRVVFNGSWTVSSGTSLNEHLHVGPNLLPALADRILRWRWHTYAMAADIEKMYRQILVHEEDRDLQRIVWRKDPDGEILDLRLNTVTYGQACAPFLALSSLRQLASDEQVRFPEGVSVVLEDSYMDEFYFGADTKAEALEKQKQLGGLCKAGGFPLKKWTANSTELLENIPEDDRLPRQSRACTDERITHSALGLLWDPLGDCFSFAVKPPAEGAVTKRSILSQTAQLFDPLGWLTPTIVLAKIFIQSAWLLGLDWDEPLPENEVARWIKFKAELPVLLNIRVPRALAKGTTNYLRTVHGFADASERAYAAVLYLRAEGEDGEIKVTLITAKSKVAPLKQVTLARLELSAAELLARLARHSVDVLRLQDLPLHLWTDSKVALGWIQGHPSRWKTYVANRVAEIQRLVPEAQWKHLPGRCNPADCASRGLFPSELVNHELWWHGPSLLHEGANSAAVEQIEAPDECQTEQRAHTLTTSTGEPPEEHPMLSQYSTLHKLLRVTAWCRRWLLREHQSNENGRRDPGEAHRRPLSATEIDDAEKLWIRHVQAIHYKRELSLIAVDSKVDCKGSLTKLSPLLDKEGMLRVGGRLRHATLSFDEKHPIILPPLSALTKLIIEACHRRALHGGAQLTLGIVRQRYWIPRGRNLTKQCIRRCITCVRWRAALAEQKMADLPRPRVTPARPFQYTGVDYAGPIFLRTAPGRGHKAIKGFLVVFVCLSTRAVHLDVASDYSSQAFIAAFKRFVSRRGMCTELFSDCGTNFVGADAELRKLFSASTKEGRSIAEEMANNRVRWRFNPPGAPHFGGLWEAVVKSAKHHLRRVLGDATLTYEEMTTLLTQIEACLNSRPLSPLTDDPEDCAALTPGHLLVGTALTAVPEPSLLDVPAGRLSRWQLLQQMRDQFWSRWQTEYLRGLTQRSKWKEATAYQPGQMCLMLNENTSPAKWPLARITAVHPGDDGLVRVVSIKTATSEFKRPIAKLVLLPIQAREKDNSH</sequence>
<dbReference type="Pfam" id="PF18701">
    <property type="entry name" value="DUF5641"/>
    <property type="match status" value="1"/>
</dbReference>
<dbReference type="InterPro" id="IPR001995">
    <property type="entry name" value="Peptidase_A2_cat"/>
</dbReference>
<dbReference type="InterPro" id="IPR036397">
    <property type="entry name" value="RNaseH_sf"/>
</dbReference>
<evidence type="ECO:0000256" key="2">
    <source>
        <dbReference type="SAM" id="MobiDB-lite"/>
    </source>
</evidence>
<feature type="compositionally biased region" description="Basic and acidic residues" evidence="2">
    <location>
        <begin position="398"/>
        <end position="410"/>
    </location>
</feature>
<dbReference type="Gene3D" id="1.10.340.70">
    <property type="match status" value="1"/>
</dbReference>
<dbReference type="GO" id="GO:0015074">
    <property type="term" value="P:DNA integration"/>
    <property type="evidence" value="ECO:0007669"/>
    <property type="project" value="InterPro"/>
</dbReference>
<dbReference type="Pfam" id="PF17921">
    <property type="entry name" value="Integrase_H2C2"/>
    <property type="match status" value="1"/>
</dbReference>
<dbReference type="SUPFAM" id="SSF56672">
    <property type="entry name" value="DNA/RNA polymerases"/>
    <property type="match status" value="1"/>
</dbReference>
<evidence type="ECO:0000259" key="3">
    <source>
        <dbReference type="PROSITE" id="PS50175"/>
    </source>
</evidence>
<dbReference type="InterPro" id="IPR040676">
    <property type="entry name" value="DUF5641"/>
</dbReference>
<proteinExistence type="predicted"/>
<keyword evidence="5" id="KW-1185">Reference proteome</keyword>
<dbReference type="GO" id="GO:0006508">
    <property type="term" value="P:proteolysis"/>
    <property type="evidence" value="ECO:0007669"/>
    <property type="project" value="InterPro"/>
</dbReference>
<keyword evidence="1" id="KW-0378">Hydrolase</keyword>
<organism evidence="5 6">
    <name type="scientific">Temnothorax curvispinosus</name>
    <dbReference type="NCBI Taxonomy" id="300111"/>
    <lineage>
        <taxon>Eukaryota</taxon>
        <taxon>Metazoa</taxon>
        <taxon>Ecdysozoa</taxon>
        <taxon>Arthropoda</taxon>
        <taxon>Hexapoda</taxon>
        <taxon>Insecta</taxon>
        <taxon>Pterygota</taxon>
        <taxon>Neoptera</taxon>
        <taxon>Endopterygota</taxon>
        <taxon>Hymenoptera</taxon>
        <taxon>Apocrita</taxon>
        <taxon>Aculeata</taxon>
        <taxon>Formicoidea</taxon>
        <taxon>Formicidae</taxon>
        <taxon>Myrmicinae</taxon>
        <taxon>Temnothorax</taxon>
    </lineage>
</organism>
<dbReference type="GO" id="GO:0004190">
    <property type="term" value="F:aspartic-type endopeptidase activity"/>
    <property type="evidence" value="ECO:0007669"/>
    <property type="project" value="InterPro"/>
</dbReference>
<reference evidence="6" key="1">
    <citation type="submission" date="2025-08" db="UniProtKB">
        <authorList>
            <consortium name="RefSeq"/>
        </authorList>
    </citation>
    <scope>IDENTIFICATION</scope>
    <source>
        <tissue evidence="6">Whole body</tissue>
    </source>
</reference>
<dbReference type="InterPro" id="IPR001584">
    <property type="entry name" value="Integrase_cat-core"/>
</dbReference>
<dbReference type="InterPro" id="IPR005312">
    <property type="entry name" value="DUF1759"/>
</dbReference>
<evidence type="ECO:0000259" key="4">
    <source>
        <dbReference type="PROSITE" id="PS50994"/>
    </source>
</evidence>
<feature type="region of interest" description="Disordered" evidence="2">
    <location>
        <begin position="398"/>
        <end position="422"/>
    </location>
</feature>
<dbReference type="RefSeq" id="XP_024888851.1">
    <property type="nucleotide sequence ID" value="XM_025033083.1"/>
</dbReference>
<feature type="region of interest" description="Disordered" evidence="2">
    <location>
        <begin position="297"/>
        <end position="326"/>
    </location>
</feature>
<dbReference type="CDD" id="cd00303">
    <property type="entry name" value="retropepsin_like"/>
    <property type="match status" value="1"/>
</dbReference>
<dbReference type="InterPro" id="IPR012337">
    <property type="entry name" value="RNaseH-like_sf"/>
</dbReference>
<dbReference type="GeneID" id="112465515"/>
<dbReference type="PROSITE" id="PS50175">
    <property type="entry name" value="ASP_PROT_RETROV"/>
    <property type="match status" value="1"/>
</dbReference>
<dbReference type="GO" id="GO:0042575">
    <property type="term" value="C:DNA polymerase complex"/>
    <property type="evidence" value="ECO:0007669"/>
    <property type="project" value="UniProtKB-ARBA"/>
</dbReference>
<protein>
    <submittedName>
        <fullName evidence="6">Uncharacterized protein LOC112465515</fullName>
    </submittedName>
</protein>
<evidence type="ECO:0000256" key="1">
    <source>
        <dbReference type="ARBA" id="ARBA00022801"/>
    </source>
</evidence>
<feature type="domain" description="Integrase catalytic" evidence="4">
    <location>
        <begin position="1417"/>
        <end position="1609"/>
    </location>
</feature>
<name>A0A6J1R7D8_9HYME</name>
<dbReference type="OrthoDB" id="7700894at2759"/>
<feature type="compositionally biased region" description="Polar residues" evidence="2">
    <location>
        <begin position="305"/>
        <end position="317"/>
    </location>
</feature>
<dbReference type="InterPro" id="IPR021109">
    <property type="entry name" value="Peptidase_aspartic_dom_sf"/>
</dbReference>